<dbReference type="Proteomes" id="UP000494216">
    <property type="component" value="Unassembled WGS sequence"/>
</dbReference>
<evidence type="ECO:0000313" key="2">
    <source>
        <dbReference type="Proteomes" id="UP000494216"/>
    </source>
</evidence>
<sequence length="78" mass="8755">MSAIKHIKRQILAQAGFNKVIRNMGRPSAQGIEQYYQAHPQSLCAQHNAFKLKEVLIAKIDDKGKDKAINKSINDLIP</sequence>
<proteinExistence type="predicted"/>
<protein>
    <submittedName>
        <fullName evidence="1">Uncharacterized protein</fullName>
    </submittedName>
</protein>
<dbReference type="EMBL" id="CADCXN010000069">
    <property type="protein sequence ID" value="CAA9891403.1"/>
    <property type="molecule type" value="Genomic_DNA"/>
</dbReference>
<comment type="caution">
    <text evidence="1">The sequence shown here is derived from an EMBL/GenBank/DDBJ whole genome shotgun (WGS) entry which is preliminary data.</text>
</comment>
<organism evidence="1 2">
    <name type="scientific">Candidatus Methylobacter favarea</name>
    <dbReference type="NCBI Taxonomy" id="2707345"/>
    <lineage>
        <taxon>Bacteria</taxon>
        <taxon>Pseudomonadati</taxon>
        <taxon>Pseudomonadota</taxon>
        <taxon>Gammaproteobacteria</taxon>
        <taxon>Methylococcales</taxon>
        <taxon>Methylococcaceae</taxon>
        <taxon>Methylobacter</taxon>
    </lineage>
</organism>
<reference evidence="1 2" key="1">
    <citation type="submission" date="2020-02" db="EMBL/GenBank/DDBJ databases">
        <authorList>
            <person name="Hogendoorn C."/>
        </authorList>
    </citation>
    <scope>NUCLEOTIDE SEQUENCE [LARGE SCALE GENOMIC DNA]</scope>
    <source>
        <strain evidence="1">METHB21</strain>
    </source>
</reference>
<evidence type="ECO:0000313" key="1">
    <source>
        <dbReference type="EMBL" id="CAA9891403.1"/>
    </source>
</evidence>
<keyword evidence="2" id="KW-1185">Reference proteome</keyword>
<name>A0A8S0YAA0_9GAMM</name>
<accession>A0A8S0YAA0</accession>
<dbReference type="AlphaFoldDB" id="A0A8S0YAA0"/>
<gene>
    <name evidence="1" type="ORF">METHB2_40103</name>
</gene>
<dbReference type="RefSeq" id="WP_174626268.1">
    <property type="nucleotide sequence ID" value="NZ_CADCXN010000069.1"/>
</dbReference>